<reference evidence="1" key="1">
    <citation type="submission" date="2007-04" db="EMBL/GenBank/DDBJ databases">
        <title>Annotation of Pediculus humanus corporis strain USDA.</title>
        <authorList>
            <person name="Kirkness E."/>
            <person name="Hannick L."/>
            <person name="Hass B."/>
            <person name="Bruggner R."/>
            <person name="Lawson D."/>
            <person name="Bidwell S."/>
            <person name="Joardar V."/>
            <person name="Caler E."/>
            <person name="Walenz B."/>
            <person name="Inman J."/>
            <person name="Schobel S."/>
            <person name="Galinsky K."/>
            <person name="Amedeo P."/>
            <person name="Strausberg R."/>
        </authorList>
    </citation>
    <scope>NUCLEOTIDE SEQUENCE</scope>
    <source>
        <strain evidence="1">USDA</strain>
    </source>
</reference>
<name>E0VBB4_PEDHC</name>
<dbReference type="RefSeq" id="XP_002423408.1">
    <property type="nucleotide sequence ID" value="XM_002423363.1"/>
</dbReference>
<reference evidence="2" key="3">
    <citation type="submission" date="2020-05" db="UniProtKB">
        <authorList>
            <consortium name="EnsemblMetazoa"/>
        </authorList>
    </citation>
    <scope>IDENTIFICATION</scope>
    <source>
        <strain evidence="2">USDA</strain>
    </source>
</reference>
<dbReference type="eggNOG" id="ENOG502QU9D">
    <property type="taxonomic scope" value="Eukaryota"/>
</dbReference>
<dbReference type="EnsemblMetazoa" id="PHUM056060-RA">
    <property type="protein sequence ID" value="PHUM056060-PA"/>
    <property type="gene ID" value="PHUM056060"/>
</dbReference>
<dbReference type="HOGENOM" id="CLU_052230_0_0_1"/>
<dbReference type="CTD" id="8239059"/>
<protein>
    <recommendedName>
        <fullName evidence="4">MACPF domain-containing protein</fullName>
    </recommendedName>
</protein>
<accession>E0VBB4</accession>
<dbReference type="AlphaFoldDB" id="E0VBB4"/>
<evidence type="ECO:0000313" key="3">
    <source>
        <dbReference type="Proteomes" id="UP000009046"/>
    </source>
</evidence>
<dbReference type="EMBL" id="AAZO01000658">
    <property type="status" value="NOT_ANNOTATED_CDS"/>
    <property type="molecule type" value="Genomic_DNA"/>
</dbReference>
<dbReference type="EMBL" id="DS235023">
    <property type="protein sequence ID" value="EEB10670.1"/>
    <property type="molecule type" value="Genomic_DNA"/>
</dbReference>
<dbReference type="OrthoDB" id="10060229at2759"/>
<dbReference type="KEGG" id="phu:Phum_PHUM056060"/>
<dbReference type="VEuPathDB" id="VectorBase:PHUM056060"/>
<dbReference type="OMA" id="RWLFKEP"/>
<gene>
    <name evidence="2" type="primary">8239059</name>
    <name evidence="1" type="ORF">Phum_PHUM056060</name>
</gene>
<evidence type="ECO:0000313" key="2">
    <source>
        <dbReference type="EnsemblMetazoa" id="PHUM056060-PA"/>
    </source>
</evidence>
<organism>
    <name type="scientific">Pediculus humanus subsp. corporis</name>
    <name type="common">Body louse</name>
    <dbReference type="NCBI Taxonomy" id="121224"/>
    <lineage>
        <taxon>Eukaryota</taxon>
        <taxon>Metazoa</taxon>
        <taxon>Ecdysozoa</taxon>
        <taxon>Arthropoda</taxon>
        <taxon>Hexapoda</taxon>
        <taxon>Insecta</taxon>
        <taxon>Pterygota</taxon>
        <taxon>Neoptera</taxon>
        <taxon>Paraneoptera</taxon>
        <taxon>Psocodea</taxon>
        <taxon>Troctomorpha</taxon>
        <taxon>Phthiraptera</taxon>
        <taxon>Anoplura</taxon>
        <taxon>Pediculidae</taxon>
        <taxon>Pediculus</taxon>
    </lineage>
</organism>
<sequence length="357" mass="40736">MTESILDLFVIVKELIVNNLIIPSSDKKVKLSRIRRRKTTTTTQNCCCCLFAWIVAVVVICEHVNASSELRLGGAINLFSRYGYLSISMRVVPRNDTDSKWLYREPTIDIFKDLSSLVLTPSNNPQSPKKVFEGDFHMEFCDNLRQLLQAYFRGFNFERLDRPWRAFSGDWSRSGMAKHLGIKTNYITGQYCYVLVRVARHRESGRMRPVGDDVELEEEVARGTNDVIPGDEASVSHFVKSFGSHYVVSYTTGNSLYQVFVYTSQIYVRIKERLKSKGVEDLSNAELSGFFSPWYAEHIGEIQTASGNSSIQSWAAQNLRIQFYFFTYPSLLKIHGNLDLLRALNNLLGNEAMLALD</sequence>
<proteinExistence type="predicted"/>
<dbReference type="FunCoup" id="E0VBB4">
    <property type="interactions" value="93"/>
</dbReference>
<dbReference type="Proteomes" id="UP000009046">
    <property type="component" value="Unassembled WGS sequence"/>
</dbReference>
<reference evidence="1" key="2">
    <citation type="submission" date="2007-04" db="EMBL/GenBank/DDBJ databases">
        <title>The genome of the human body louse.</title>
        <authorList>
            <consortium name="The Human Body Louse Genome Consortium"/>
            <person name="Kirkness E."/>
            <person name="Walenz B."/>
            <person name="Hass B."/>
            <person name="Bruggner R."/>
            <person name="Strausberg R."/>
        </authorList>
    </citation>
    <scope>NUCLEOTIDE SEQUENCE</scope>
    <source>
        <strain evidence="1">USDA</strain>
    </source>
</reference>
<dbReference type="InParanoid" id="E0VBB4"/>
<keyword evidence="3" id="KW-1185">Reference proteome</keyword>
<dbReference type="EMBL" id="AAZO01000657">
    <property type="status" value="NOT_ANNOTATED_CDS"/>
    <property type="molecule type" value="Genomic_DNA"/>
</dbReference>
<evidence type="ECO:0008006" key="4">
    <source>
        <dbReference type="Google" id="ProtNLM"/>
    </source>
</evidence>
<dbReference type="GeneID" id="8239059"/>
<evidence type="ECO:0000313" key="1">
    <source>
        <dbReference type="EMBL" id="EEB10670.1"/>
    </source>
</evidence>